<keyword evidence="5 7" id="KW-0472">Membrane</keyword>
<evidence type="ECO:0000256" key="4">
    <source>
        <dbReference type="ARBA" id="ARBA00022989"/>
    </source>
</evidence>
<dbReference type="InterPro" id="IPR025857">
    <property type="entry name" value="MacB_PCD"/>
</dbReference>
<sequence>MSHQKSYLRELGIARPRLRIRDWFTETVLSLLRNPGRSVMTATGTVLGAAAFVATLGISSTISWQVSDSFDVRRATEVRVVPGSPSVGTGWLDAKRLGTLRGLNGVTAAGRRILLPEMPFTRRVGDPPVAAKVIGADPGAIAVMGPRLVVGRLPDDFHERSSQRVILLAKTVADQIHIDGIGMAVFLDGRPYTVIGIFDDVERRPEALLAGIVPAGLGEGLVREGQNIERDVVISTAPGAAQLIGGQAPYALRPESAADLRSIAPPDPRTLRREVEGNVTRSSLILSGIALAIGAASIANAATASIVARTPEIGLRRAIGGRRLHIFAQLLGETTALGTLGGVLGVLLGVVVTAGVALANRWTPVLDLRYVAVAVAVTAGVGLLAGLWPAIKAARIQPVAALQR</sequence>
<dbReference type="EMBL" id="LT629758">
    <property type="protein sequence ID" value="SDT74803.1"/>
    <property type="molecule type" value="Genomic_DNA"/>
</dbReference>
<dbReference type="Pfam" id="PF02687">
    <property type="entry name" value="FtsX"/>
    <property type="match status" value="1"/>
</dbReference>
<keyword evidence="4 7" id="KW-1133">Transmembrane helix</keyword>
<accession>A0A1H2CWF9</accession>
<keyword evidence="2" id="KW-1003">Cell membrane</keyword>
<evidence type="ECO:0000259" key="8">
    <source>
        <dbReference type="Pfam" id="PF02687"/>
    </source>
</evidence>
<gene>
    <name evidence="10" type="ORF">SAMN04489716_7101</name>
</gene>
<evidence type="ECO:0000256" key="2">
    <source>
        <dbReference type="ARBA" id="ARBA00022475"/>
    </source>
</evidence>
<evidence type="ECO:0000256" key="1">
    <source>
        <dbReference type="ARBA" id="ARBA00004651"/>
    </source>
</evidence>
<dbReference type="OrthoDB" id="9780560at2"/>
<dbReference type="PANTHER" id="PTHR30572:SF4">
    <property type="entry name" value="ABC TRANSPORTER PERMEASE YTRF"/>
    <property type="match status" value="1"/>
</dbReference>
<dbReference type="InterPro" id="IPR050250">
    <property type="entry name" value="Macrolide_Exporter_MacB"/>
</dbReference>
<feature type="transmembrane region" description="Helical" evidence="7">
    <location>
        <begin position="284"/>
        <end position="309"/>
    </location>
</feature>
<reference evidence="10 11" key="1">
    <citation type="submission" date="2016-10" db="EMBL/GenBank/DDBJ databases">
        <authorList>
            <person name="de Groot N.N."/>
        </authorList>
    </citation>
    <scope>NUCLEOTIDE SEQUENCE [LARGE SCALE GENOMIC DNA]</scope>
    <source>
        <strain evidence="10 11">DSM 43941</strain>
    </source>
</reference>
<feature type="domain" description="ABC3 transporter permease C-terminal" evidence="8">
    <location>
        <begin position="285"/>
        <end position="398"/>
    </location>
</feature>
<keyword evidence="3 7" id="KW-0812">Transmembrane</keyword>
<evidence type="ECO:0000259" key="9">
    <source>
        <dbReference type="Pfam" id="PF12704"/>
    </source>
</evidence>
<proteinExistence type="inferred from homology"/>
<dbReference type="PANTHER" id="PTHR30572">
    <property type="entry name" value="MEMBRANE COMPONENT OF TRANSPORTER-RELATED"/>
    <property type="match status" value="1"/>
</dbReference>
<feature type="domain" description="MacB-like periplasmic core" evidence="9">
    <location>
        <begin position="38"/>
        <end position="202"/>
    </location>
</feature>
<evidence type="ECO:0000256" key="6">
    <source>
        <dbReference type="ARBA" id="ARBA00038076"/>
    </source>
</evidence>
<dbReference type="RefSeq" id="WP_092551209.1">
    <property type="nucleotide sequence ID" value="NZ_BOMJ01000050.1"/>
</dbReference>
<name>A0A1H2CWF9_9ACTN</name>
<feature type="transmembrane region" description="Helical" evidence="7">
    <location>
        <begin position="330"/>
        <end position="358"/>
    </location>
</feature>
<evidence type="ECO:0000256" key="5">
    <source>
        <dbReference type="ARBA" id="ARBA00023136"/>
    </source>
</evidence>
<evidence type="ECO:0000313" key="10">
    <source>
        <dbReference type="EMBL" id="SDT74803.1"/>
    </source>
</evidence>
<feature type="transmembrane region" description="Helical" evidence="7">
    <location>
        <begin position="370"/>
        <end position="391"/>
    </location>
</feature>
<evidence type="ECO:0000256" key="7">
    <source>
        <dbReference type="SAM" id="Phobius"/>
    </source>
</evidence>
<evidence type="ECO:0000256" key="3">
    <source>
        <dbReference type="ARBA" id="ARBA00022692"/>
    </source>
</evidence>
<dbReference type="Pfam" id="PF12704">
    <property type="entry name" value="MacB_PCD"/>
    <property type="match status" value="1"/>
</dbReference>
<dbReference type="Proteomes" id="UP000198688">
    <property type="component" value="Chromosome I"/>
</dbReference>
<dbReference type="AlphaFoldDB" id="A0A1H2CWF9"/>
<dbReference type="STRING" id="113562.SAMN04489716_7101"/>
<organism evidence="10 11">
    <name type="scientific">Actinoplanes derwentensis</name>
    <dbReference type="NCBI Taxonomy" id="113562"/>
    <lineage>
        <taxon>Bacteria</taxon>
        <taxon>Bacillati</taxon>
        <taxon>Actinomycetota</taxon>
        <taxon>Actinomycetes</taxon>
        <taxon>Micromonosporales</taxon>
        <taxon>Micromonosporaceae</taxon>
        <taxon>Actinoplanes</taxon>
    </lineage>
</organism>
<dbReference type="InterPro" id="IPR003838">
    <property type="entry name" value="ABC3_permease_C"/>
</dbReference>
<comment type="subcellular location">
    <subcellularLocation>
        <location evidence="1">Cell membrane</location>
        <topology evidence="1">Multi-pass membrane protein</topology>
    </subcellularLocation>
</comment>
<dbReference type="GO" id="GO:0022857">
    <property type="term" value="F:transmembrane transporter activity"/>
    <property type="evidence" value="ECO:0007669"/>
    <property type="project" value="TreeGrafter"/>
</dbReference>
<evidence type="ECO:0000313" key="11">
    <source>
        <dbReference type="Proteomes" id="UP000198688"/>
    </source>
</evidence>
<comment type="similarity">
    <text evidence="6">Belongs to the ABC-4 integral membrane protein family.</text>
</comment>
<keyword evidence="11" id="KW-1185">Reference proteome</keyword>
<protein>
    <submittedName>
        <fullName evidence="10">Putative ABC transport system permease protein</fullName>
    </submittedName>
</protein>
<dbReference type="GO" id="GO:0005886">
    <property type="term" value="C:plasma membrane"/>
    <property type="evidence" value="ECO:0007669"/>
    <property type="project" value="UniProtKB-SubCell"/>
</dbReference>